<keyword evidence="3" id="KW-1185">Reference proteome</keyword>
<reference evidence="2 3" key="1">
    <citation type="journal article" date="2019" name="Indoor Air">
        <title>Impacts of indoor surface finishes on bacterial viability.</title>
        <authorList>
            <person name="Hu J."/>
            <person name="Maamar S.B."/>
            <person name="Glawe A.J."/>
            <person name="Gottel N."/>
            <person name="Gilbert J.A."/>
            <person name="Hartmann E.M."/>
        </authorList>
    </citation>
    <scope>NUCLEOTIDE SEQUENCE [LARGE SCALE GENOMIC DNA]</scope>
    <source>
        <strain evidence="2 3">AF060A6</strain>
    </source>
</reference>
<dbReference type="EMBL" id="SLUB01000007">
    <property type="protein sequence ID" value="THE13820.1"/>
    <property type="molecule type" value="Genomic_DNA"/>
</dbReference>
<dbReference type="GO" id="GO:0016747">
    <property type="term" value="F:acyltransferase activity, transferring groups other than amino-acyl groups"/>
    <property type="evidence" value="ECO:0007669"/>
    <property type="project" value="InterPro"/>
</dbReference>
<dbReference type="Gene3D" id="3.40.630.30">
    <property type="match status" value="1"/>
</dbReference>
<sequence>MIDKLKKGNFKVVKPLLPGLANHPVINGVIDGNNPGEIFVDNLNHPETAFIWAKNEMFYLCGKVDNQEFNSKLEEYIASLIRVEALPEDDTLNLEIYSNHQWNGSIDSIFTRVPLLKGERVPFVFHKAWFIPNDALEIPEGYELKIINKDLIDWDESHIVKNEITKFWGESLDAFFQKGFGYAVVQGSTIIGTCLSVFVSKNEYEIGINTYDPSHRGKGLATAMARAFIKECLSRSGNPHWTTESFRKDSIAIAKKVGFEQLDHYPVYYLPFDQFVIK</sequence>
<dbReference type="InterPro" id="IPR027365">
    <property type="entry name" value="GNAT_acetyltra_YdfB-like"/>
</dbReference>
<dbReference type="PANTHER" id="PTHR31143:SF2">
    <property type="entry name" value="FR47-LIKE DOMAIN-CONTAINING PROTEIN-RELATED"/>
    <property type="match status" value="1"/>
</dbReference>
<dbReference type="OrthoDB" id="7054616at2"/>
<dbReference type="STRING" id="1033734.GCA_000285535_02657"/>
<protein>
    <submittedName>
        <fullName evidence="2">GNAT family N-acetyltransferase</fullName>
    </submittedName>
</protein>
<dbReference type="Pfam" id="PF12746">
    <property type="entry name" value="GNAT_acetyltran"/>
    <property type="match status" value="1"/>
</dbReference>
<dbReference type="CDD" id="cd04301">
    <property type="entry name" value="NAT_SF"/>
    <property type="match status" value="1"/>
</dbReference>
<dbReference type="AlphaFoldDB" id="A0A4S3PVH5"/>
<evidence type="ECO:0000313" key="2">
    <source>
        <dbReference type="EMBL" id="THE13820.1"/>
    </source>
</evidence>
<dbReference type="SUPFAM" id="SSF55729">
    <property type="entry name" value="Acyl-CoA N-acyltransferases (Nat)"/>
    <property type="match status" value="1"/>
</dbReference>
<evidence type="ECO:0000259" key="1">
    <source>
        <dbReference type="PROSITE" id="PS51186"/>
    </source>
</evidence>
<dbReference type="InterPro" id="IPR000182">
    <property type="entry name" value="GNAT_dom"/>
</dbReference>
<comment type="caution">
    <text evidence="2">The sequence shown here is derived from an EMBL/GenBank/DDBJ whole genome shotgun (WGS) entry which is preliminary data.</text>
</comment>
<keyword evidence="2" id="KW-0808">Transferase</keyword>
<dbReference type="RefSeq" id="WP_136378755.1">
    <property type="nucleotide sequence ID" value="NZ_SLUB01000007.1"/>
</dbReference>
<name>A0A4S3PVH5_9BACI</name>
<dbReference type="PANTHER" id="PTHR31143">
    <property type="match status" value="1"/>
</dbReference>
<feature type="domain" description="N-acetyltransferase" evidence="1">
    <location>
        <begin position="142"/>
        <end position="278"/>
    </location>
</feature>
<gene>
    <name evidence="2" type="ORF">E1I69_06325</name>
</gene>
<dbReference type="Proteomes" id="UP000306477">
    <property type="component" value="Unassembled WGS sequence"/>
</dbReference>
<evidence type="ECO:0000313" key="3">
    <source>
        <dbReference type="Proteomes" id="UP000306477"/>
    </source>
</evidence>
<accession>A0A4S3PVH5</accession>
<dbReference type="PROSITE" id="PS51186">
    <property type="entry name" value="GNAT"/>
    <property type="match status" value="1"/>
</dbReference>
<organism evidence="2 3">
    <name type="scientific">Bacillus timonensis</name>
    <dbReference type="NCBI Taxonomy" id="1033734"/>
    <lineage>
        <taxon>Bacteria</taxon>
        <taxon>Bacillati</taxon>
        <taxon>Bacillota</taxon>
        <taxon>Bacilli</taxon>
        <taxon>Bacillales</taxon>
        <taxon>Bacillaceae</taxon>
        <taxon>Bacillus</taxon>
    </lineage>
</organism>
<proteinExistence type="predicted"/>
<dbReference type="InterPro" id="IPR016181">
    <property type="entry name" value="Acyl_CoA_acyltransferase"/>
</dbReference>